<name>A0ABZ1HXR3_9PSEU</name>
<proteinExistence type="predicted"/>
<keyword evidence="3" id="KW-1185">Reference proteome</keyword>
<dbReference type="EMBL" id="CP142149">
    <property type="protein sequence ID" value="WSE26155.1"/>
    <property type="molecule type" value="Genomic_DNA"/>
</dbReference>
<evidence type="ECO:0000313" key="3">
    <source>
        <dbReference type="Proteomes" id="UP001330812"/>
    </source>
</evidence>
<dbReference type="InterPro" id="IPR001387">
    <property type="entry name" value="Cro/C1-type_HTH"/>
</dbReference>
<dbReference type="PROSITE" id="PS50943">
    <property type="entry name" value="HTH_CROC1"/>
    <property type="match status" value="1"/>
</dbReference>
<dbReference type="CDD" id="cd00093">
    <property type="entry name" value="HTH_XRE"/>
    <property type="match status" value="1"/>
</dbReference>
<dbReference type="Gene3D" id="1.10.260.40">
    <property type="entry name" value="lambda repressor-like DNA-binding domains"/>
    <property type="match status" value="1"/>
</dbReference>
<dbReference type="SMART" id="SM00530">
    <property type="entry name" value="HTH_XRE"/>
    <property type="match status" value="1"/>
</dbReference>
<accession>A0ABZ1HXR3</accession>
<dbReference type="InterPro" id="IPR010982">
    <property type="entry name" value="Lambda_DNA-bd_dom_sf"/>
</dbReference>
<protein>
    <submittedName>
        <fullName evidence="2">Helix-turn-helix transcriptional regulator</fullName>
    </submittedName>
</protein>
<evidence type="ECO:0000259" key="1">
    <source>
        <dbReference type="PROSITE" id="PS50943"/>
    </source>
</evidence>
<feature type="domain" description="HTH cro/C1-type" evidence="1">
    <location>
        <begin position="16"/>
        <end position="70"/>
    </location>
</feature>
<sequence length="145" mass="15575">MDTQKTQARVQLGALIKRERRAAGMKKQDDLATKTALSVSVISLAERGSKVEPNTLRQIETALDFPAGSFEAYVSGRGALPVREQGASTALPDAPSVQTMSRAELVAAAMVVEEVYGQEAGDRFLLDALEKRAQASRTNVREQAG</sequence>
<dbReference type="SUPFAM" id="SSF47413">
    <property type="entry name" value="lambda repressor-like DNA-binding domains"/>
    <property type="match status" value="1"/>
</dbReference>
<dbReference type="Proteomes" id="UP001330812">
    <property type="component" value="Chromosome"/>
</dbReference>
<reference evidence="2 3" key="1">
    <citation type="journal article" date="2015" name="Int. J. Syst. Evol. Microbiol.">
        <title>Amycolatopsis rhabdoformis sp. nov., an actinomycete isolated from a tropical forest soil.</title>
        <authorList>
            <person name="Souza W.R."/>
            <person name="Silva R.E."/>
            <person name="Goodfellow M."/>
            <person name="Busarakam K."/>
            <person name="Figueiro F.S."/>
            <person name="Ferreira D."/>
            <person name="Rodrigues-Filho E."/>
            <person name="Moraes L.A.B."/>
            <person name="Zucchi T.D."/>
        </authorList>
    </citation>
    <scope>NUCLEOTIDE SEQUENCE [LARGE SCALE GENOMIC DNA]</scope>
    <source>
        <strain evidence="2 3">NCIMB 14900</strain>
    </source>
</reference>
<gene>
    <name evidence="2" type="ORF">VSH64_25095</name>
</gene>
<organism evidence="2 3">
    <name type="scientific">Amycolatopsis rhabdoformis</name>
    <dbReference type="NCBI Taxonomy" id="1448059"/>
    <lineage>
        <taxon>Bacteria</taxon>
        <taxon>Bacillati</taxon>
        <taxon>Actinomycetota</taxon>
        <taxon>Actinomycetes</taxon>
        <taxon>Pseudonocardiales</taxon>
        <taxon>Pseudonocardiaceae</taxon>
        <taxon>Amycolatopsis</taxon>
    </lineage>
</organism>
<dbReference type="RefSeq" id="WP_326565123.1">
    <property type="nucleotide sequence ID" value="NZ_CP142149.1"/>
</dbReference>
<evidence type="ECO:0000313" key="2">
    <source>
        <dbReference type="EMBL" id="WSE26155.1"/>
    </source>
</evidence>